<dbReference type="OrthoDB" id="1448802at2"/>
<dbReference type="Proteomes" id="UP000247345">
    <property type="component" value="Unassembled WGS sequence"/>
</dbReference>
<gene>
    <name evidence="1" type="ORF">BTO14_05675</name>
</gene>
<dbReference type="EMBL" id="MSCK01000001">
    <property type="protein sequence ID" value="PQJ72776.1"/>
    <property type="molecule type" value="Genomic_DNA"/>
</dbReference>
<name>A0A2P6CCY7_9FLAO</name>
<proteinExistence type="predicted"/>
<dbReference type="RefSeq" id="WP_105048440.1">
    <property type="nucleotide sequence ID" value="NZ_CP150661.1"/>
</dbReference>
<keyword evidence="2" id="KW-1185">Reference proteome</keyword>
<evidence type="ECO:0000313" key="1">
    <source>
        <dbReference type="EMBL" id="PQJ72776.1"/>
    </source>
</evidence>
<dbReference type="AlphaFoldDB" id="A0A2P6CCY7"/>
<accession>A0A2P6CCY7</accession>
<evidence type="ECO:0000313" key="2">
    <source>
        <dbReference type="Proteomes" id="UP000247345"/>
    </source>
</evidence>
<comment type="caution">
    <text evidence="1">The sequence shown here is derived from an EMBL/GenBank/DDBJ whole genome shotgun (WGS) entry which is preliminary data.</text>
</comment>
<sequence>MEKENINDLISKVKSSIQPKTIQKIIPIIKNTKEEEIQFSFYLPKSLLKNIKQKALDENQSIKITINKVLETYFKQ</sequence>
<reference evidence="1 2" key="1">
    <citation type="submission" date="2016-12" db="EMBL/GenBank/DDBJ databases">
        <title>Trade-off between light-utilization and light-protection in marine flavobacteria.</title>
        <authorList>
            <person name="Kumagai Y."/>
            <person name="Yoshizawa S."/>
            <person name="Kogure K."/>
            <person name="Iwasaki W."/>
        </authorList>
    </citation>
    <scope>NUCLEOTIDE SEQUENCE [LARGE SCALE GENOMIC DNA]</scope>
    <source>
        <strain evidence="1 2">KCTC 12100</strain>
    </source>
</reference>
<protein>
    <recommendedName>
        <fullName evidence="3">CopG family transcriptional regulator</fullName>
    </recommendedName>
</protein>
<evidence type="ECO:0008006" key="3">
    <source>
        <dbReference type="Google" id="ProtNLM"/>
    </source>
</evidence>
<organism evidence="1 2">
    <name type="scientific">Polaribacter butkevichii</name>
    <dbReference type="NCBI Taxonomy" id="218490"/>
    <lineage>
        <taxon>Bacteria</taxon>
        <taxon>Pseudomonadati</taxon>
        <taxon>Bacteroidota</taxon>
        <taxon>Flavobacteriia</taxon>
        <taxon>Flavobacteriales</taxon>
        <taxon>Flavobacteriaceae</taxon>
    </lineage>
</organism>